<dbReference type="PANTHER" id="PTHR30137">
    <property type="entry name" value="LUCIFERASE-LIKE MONOOXYGENASE"/>
    <property type="match status" value="1"/>
</dbReference>
<dbReference type="PANTHER" id="PTHR30137:SF15">
    <property type="entry name" value="BLL6902 PROTEIN"/>
    <property type="match status" value="1"/>
</dbReference>
<dbReference type="EMBL" id="BAAAME010000005">
    <property type="protein sequence ID" value="GAA1746860.1"/>
    <property type="molecule type" value="Genomic_DNA"/>
</dbReference>
<dbReference type="Proteomes" id="UP001501057">
    <property type="component" value="Unassembled WGS sequence"/>
</dbReference>
<keyword evidence="3" id="KW-1185">Reference proteome</keyword>
<feature type="domain" description="Luciferase-like" evidence="1">
    <location>
        <begin position="24"/>
        <end position="256"/>
    </location>
</feature>
<comment type="caution">
    <text evidence="2">The sequence shown here is derived from an EMBL/GenBank/DDBJ whole genome shotgun (WGS) entry which is preliminary data.</text>
</comment>
<name>A0ABN2K270_9ACTN</name>
<dbReference type="SUPFAM" id="SSF51679">
    <property type="entry name" value="Bacterial luciferase-like"/>
    <property type="match status" value="1"/>
</dbReference>
<dbReference type="InterPro" id="IPR036661">
    <property type="entry name" value="Luciferase-like_sf"/>
</dbReference>
<reference evidence="2 3" key="1">
    <citation type="journal article" date="2019" name="Int. J. Syst. Evol. Microbiol.">
        <title>The Global Catalogue of Microorganisms (GCM) 10K type strain sequencing project: providing services to taxonomists for standard genome sequencing and annotation.</title>
        <authorList>
            <consortium name="The Broad Institute Genomics Platform"/>
            <consortium name="The Broad Institute Genome Sequencing Center for Infectious Disease"/>
            <person name="Wu L."/>
            <person name="Ma J."/>
        </authorList>
    </citation>
    <scope>NUCLEOTIDE SEQUENCE [LARGE SCALE GENOMIC DNA]</scope>
    <source>
        <strain evidence="2 3">JCM 13518</strain>
    </source>
</reference>
<evidence type="ECO:0000313" key="3">
    <source>
        <dbReference type="Proteomes" id="UP001501057"/>
    </source>
</evidence>
<accession>A0ABN2K270</accession>
<evidence type="ECO:0000259" key="1">
    <source>
        <dbReference type="Pfam" id="PF00296"/>
    </source>
</evidence>
<evidence type="ECO:0000313" key="2">
    <source>
        <dbReference type="EMBL" id="GAA1746860.1"/>
    </source>
</evidence>
<sequence length="335" mass="36351">MTAPLRRLGFLTIGLFDEADPGPGHEATLRLIELGEQLGFDSAWLRHRHLQHGISSPVAVLAAATQRTSRIELGTAVTPLGLENPFRLAEDLATVDVLSGGRLNPGVSVGPPMNYEHLKEHLYPGTADLEDFSYARVERLLANLRGEPVSTFEGTQGIETFSRRIQPHAPGLASRVWYGAGSLASARWAGEQGLNLLTSSVVKAEEDDDFARIQRAQLDAFRDRHPQGAAARASQGLVVIPTDSATPAQRAKYEAYAASRLPRTREPQGLARMMFAPDLVGESAEVAEQLQAHAGFQAVDEVVFALPFTFEPDDYVQILTDVATRLGPELGWSPA</sequence>
<dbReference type="RefSeq" id="WP_344202845.1">
    <property type="nucleotide sequence ID" value="NZ_BAAAME010000005.1"/>
</dbReference>
<protein>
    <submittedName>
        <fullName evidence="2">LLM class flavin-dependent oxidoreductase</fullName>
    </submittedName>
</protein>
<dbReference type="Pfam" id="PF00296">
    <property type="entry name" value="Bac_luciferase"/>
    <property type="match status" value="1"/>
</dbReference>
<dbReference type="InterPro" id="IPR011251">
    <property type="entry name" value="Luciferase-like_dom"/>
</dbReference>
<dbReference type="InterPro" id="IPR050766">
    <property type="entry name" value="Bact_Lucif_Oxidored"/>
</dbReference>
<gene>
    <name evidence="2" type="ORF">GCM10009710_28680</name>
</gene>
<organism evidence="2 3">
    <name type="scientific">Aeromicrobium alkaliterrae</name>
    <dbReference type="NCBI Taxonomy" id="302168"/>
    <lineage>
        <taxon>Bacteria</taxon>
        <taxon>Bacillati</taxon>
        <taxon>Actinomycetota</taxon>
        <taxon>Actinomycetes</taxon>
        <taxon>Propionibacteriales</taxon>
        <taxon>Nocardioidaceae</taxon>
        <taxon>Aeromicrobium</taxon>
    </lineage>
</organism>
<proteinExistence type="predicted"/>
<dbReference type="Gene3D" id="3.20.20.30">
    <property type="entry name" value="Luciferase-like domain"/>
    <property type="match status" value="1"/>
</dbReference>